<keyword evidence="1" id="KW-1133">Transmembrane helix</keyword>
<keyword evidence="1" id="KW-0812">Transmembrane</keyword>
<proteinExistence type="predicted"/>
<dbReference type="eggNOG" id="ENOG5032YCM">
    <property type="taxonomic scope" value="Bacteria"/>
</dbReference>
<dbReference type="Proteomes" id="UP000183508">
    <property type="component" value="Unassembled WGS sequence"/>
</dbReference>
<keyword evidence="3" id="KW-1185">Reference proteome</keyword>
<feature type="transmembrane region" description="Helical" evidence="1">
    <location>
        <begin position="55"/>
        <end position="79"/>
    </location>
</feature>
<reference evidence="3" key="1">
    <citation type="submission" date="2016-10" db="EMBL/GenBank/DDBJ databases">
        <authorList>
            <person name="Varghese N."/>
        </authorList>
    </citation>
    <scope>NUCLEOTIDE SEQUENCE [LARGE SCALE GENOMIC DNA]</scope>
    <source>
        <strain evidence="3">DSM 17980</strain>
    </source>
</reference>
<organism evidence="2 3">
    <name type="scientific">Alicyclobacillus macrosporangiidus</name>
    <dbReference type="NCBI Taxonomy" id="392015"/>
    <lineage>
        <taxon>Bacteria</taxon>
        <taxon>Bacillati</taxon>
        <taxon>Bacillota</taxon>
        <taxon>Bacilli</taxon>
        <taxon>Bacillales</taxon>
        <taxon>Alicyclobacillaceae</taxon>
        <taxon>Alicyclobacillus</taxon>
    </lineage>
</organism>
<dbReference type="EMBL" id="FPBV01000007">
    <property type="protein sequence ID" value="SFU76639.1"/>
    <property type="molecule type" value="Genomic_DNA"/>
</dbReference>
<evidence type="ECO:0008006" key="4">
    <source>
        <dbReference type="Google" id="ProtNLM"/>
    </source>
</evidence>
<accession>A0A1I7IUR4</accession>
<feature type="transmembrane region" description="Helical" evidence="1">
    <location>
        <begin position="100"/>
        <end position="125"/>
    </location>
</feature>
<dbReference type="AlphaFoldDB" id="A0A1I7IUR4"/>
<dbReference type="RefSeq" id="WP_245783900.1">
    <property type="nucleotide sequence ID" value="NZ_FPBV01000007.1"/>
</dbReference>
<keyword evidence="1" id="KW-0472">Membrane</keyword>
<evidence type="ECO:0000256" key="1">
    <source>
        <dbReference type="SAM" id="Phobius"/>
    </source>
</evidence>
<name>A0A1I7IUR4_9BACL</name>
<evidence type="ECO:0000313" key="3">
    <source>
        <dbReference type="Proteomes" id="UP000183508"/>
    </source>
</evidence>
<sequence>MSGGLLEWGIPFLTMLLAGAAIKLMDDHLDAEYDVCRGEQTLAIRFGRAVLPYTMVAGLLAAAADHRLACALFFASYAVGMFSRLGERLPTGLPAWAETLLAVALAALVSGWQWALWALALMAAIDWTDDLADAAKDALTGQRNLALRVGVVETTLLALLALCVAVVLNAKGTAMAFVAFALLTLASEATTVRLWDPEEGREDPGWPGRG</sequence>
<feature type="transmembrane region" description="Helical" evidence="1">
    <location>
        <begin position="145"/>
        <end position="168"/>
    </location>
</feature>
<protein>
    <recommendedName>
        <fullName evidence="4">4-hydroxybenzoate polyprenyltransferase</fullName>
    </recommendedName>
</protein>
<evidence type="ECO:0000313" key="2">
    <source>
        <dbReference type="EMBL" id="SFU76639.1"/>
    </source>
</evidence>
<dbReference type="STRING" id="392015.SAMN05421543_107136"/>
<gene>
    <name evidence="2" type="ORF">SAMN05421543_107136</name>
</gene>